<dbReference type="Gene3D" id="3.40.50.720">
    <property type="entry name" value="NAD(P)-binding Rossmann-like Domain"/>
    <property type="match status" value="1"/>
</dbReference>
<dbReference type="InterPro" id="IPR020843">
    <property type="entry name" value="ER"/>
</dbReference>
<feature type="domain" description="Enoyl reductase (ER)" evidence="3">
    <location>
        <begin position="11"/>
        <end position="322"/>
    </location>
</feature>
<comment type="caution">
    <text evidence="4">The sequence shown here is derived from an EMBL/GenBank/DDBJ whole genome shotgun (WGS) entry which is preliminary data.</text>
</comment>
<keyword evidence="1" id="KW-0521">NADP</keyword>
<sequence length="324" mass="33876">MARVVRIEHTGGPEVMQWVDIDLPAPAPGEVRIRTTAVGLNFIDIYHRRGDYPLPLPTGLGSESVGVVEAVGPGVTGLAEGDRVATFGPERGAYATHRNLPAEHLSTLPDTVDDASAAALMLKGSTAQFLIERCAKVERGQTVLVHAAAGGVGQLLAGWLNAIGAIVIGTVGNPAKAVRARKAGAAHVIDRSREDVVARVREITGGKRCPVIFDGVGRATWEQSLDCAARRGLIVSFGSASGPVDGVALGTLASKGSLFVTRPTLFDYVVTRDERQQVIDRVFAMLAGGAITAGIGRTFRLEDIAQAHRALEAGATEGATVLLP</sequence>
<evidence type="ECO:0000313" key="5">
    <source>
        <dbReference type="Proteomes" id="UP000266568"/>
    </source>
</evidence>
<protein>
    <submittedName>
        <fullName evidence="4">NADPH:quinone reductase-like Zn-dependent oxidoreductase</fullName>
    </submittedName>
</protein>
<dbReference type="InterPro" id="IPR011032">
    <property type="entry name" value="GroES-like_sf"/>
</dbReference>
<dbReference type="GO" id="GO:0005829">
    <property type="term" value="C:cytosol"/>
    <property type="evidence" value="ECO:0007669"/>
    <property type="project" value="TreeGrafter"/>
</dbReference>
<evidence type="ECO:0000259" key="3">
    <source>
        <dbReference type="SMART" id="SM00829"/>
    </source>
</evidence>
<dbReference type="CDD" id="cd05286">
    <property type="entry name" value="QOR2"/>
    <property type="match status" value="1"/>
</dbReference>
<dbReference type="SUPFAM" id="SSF50129">
    <property type="entry name" value="GroES-like"/>
    <property type="match status" value="1"/>
</dbReference>
<organism evidence="4 5">
    <name type="scientific">Hephaestia caeni</name>
    <dbReference type="NCBI Taxonomy" id="645617"/>
    <lineage>
        <taxon>Bacteria</taxon>
        <taxon>Pseudomonadati</taxon>
        <taxon>Pseudomonadota</taxon>
        <taxon>Alphaproteobacteria</taxon>
        <taxon>Sphingomonadales</taxon>
        <taxon>Sphingomonadaceae</taxon>
        <taxon>Hephaestia</taxon>
    </lineage>
</organism>
<dbReference type="Gene3D" id="3.90.180.10">
    <property type="entry name" value="Medium-chain alcohol dehydrogenases, catalytic domain"/>
    <property type="match status" value="1"/>
</dbReference>
<dbReference type="InterPro" id="IPR013149">
    <property type="entry name" value="ADH-like_C"/>
</dbReference>
<keyword evidence="5" id="KW-1185">Reference proteome</keyword>
<dbReference type="FunFam" id="3.40.50.720:FF:000053">
    <property type="entry name" value="Quinone oxidoreductase 1"/>
    <property type="match status" value="1"/>
</dbReference>
<dbReference type="GO" id="GO:0035925">
    <property type="term" value="F:mRNA 3'-UTR AU-rich region binding"/>
    <property type="evidence" value="ECO:0007669"/>
    <property type="project" value="TreeGrafter"/>
</dbReference>
<evidence type="ECO:0000256" key="1">
    <source>
        <dbReference type="ARBA" id="ARBA00022857"/>
    </source>
</evidence>
<dbReference type="RefSeq" id="WP_245968654.1">
    <property type="nucleotide sequence ID" value="NZ_QXDC01000005.1"/>
</dbReference>
<keyword evidence="2" id="KW-0560">Oxidoreductase</keyword>
<dbReference type="Pfam" id="PF08240">
    <property type="entry name" value="ADH_N"/>
    <property type="match status" value="1"/>
</dbReference>
<reference evidence="4 5" key="1">
    <citation type="submission" date="2018-08" db="EMBL/GenBank/DDBJ databases">
        <title>Genomic Encyclopedia of Type Strains, Phase IV (KMG-IV): sequencing the most valuable type-strain genomes for metagenomic binning, comparative biology and taxonomic classification.</title>
        <authorList>
            <person name="Goeker M."/>
        </authorList>
    </citation>
    <scope>NUCLEOTIDE SEQUENCE [LARGE SCALE GENOMIC DNA]</scope>
    <source>
        <strain evidence="4 5">DSM 25527</strain>
    </source>
</reference>
<dbReference type="EMBL" id="QXDC01000005">
    <property type="protein sequence ID" value="RIA36627.1"/>
    <property type="molecule type" value="Genomic_DNA"/>
</dbReference>
<dbReference type="SMART" id="SM00829">
    <property type="entry name" value="PKS_ER"/>
    <property type="match status" value="1"/>
</dbReference>
<dbReference type="SUPFAM" id="SSF51735">
    <property type="entry name" value="NAD(P)-binding Rossmann-fold domains"/>
    <property type="match status" value="1"/>
</dbReference>
<evidence type="ECO:0000313" key="4">
    <source>
        <dbReference type="EMBL" id="RIA36627.1"/>
    </source>
</evidence>
<dbReference type="GO" id="GO:0070402">
    <property type="term" value="F:NADPH binding"/>
    <property type="evidence" value="ECO:0007669"/>
    <property type="project" value="TreeGrafter"/>
</dbReference>
<dbReference type="PANTHER" id="PTHR48106">
    <property type="entry name" value="QUINONE OXIDOREDUCTASE PIG3-RELATED"/>
    <property type="match status" value="1"/>
</dbReference>
<dbReference type="Proteomes" id="UP000266568">
    <property type="component" value="Unassembled WGS sequence"/>
</dbReference>
<accession>A0A397NN00</accession>
<dbReference type="Pfam" id="PF00107">
    <property type="entry name" value="ADH_zinc_N"/>
    <property type="match status" value="1"/>
</dbReference>
<proteinExistence type="predicted"/>
<gene>
    <name evidence="4" type="ORF">DFR49_3911</name>
</gene>
<dbReference type="PANTHER" id="PTHR48106:SF13">
    <property type="entry name" value="QUINONE OXIDOREDUCTASE-RELATED"/>
    <property type="match status" value="1"/>
</dbReference>
<dbReference type="GO" id="GO:0003960">
    <property type="term" value="F:quinone reductase (NADPH) activity"/>
    <property type="evidence" value="ECO:0007669"/>
    <property type="project" value="InterPro"/>
</dbReference>
<dbReference type="AlphaFoldDB" id="A0A397NN00"/>
<name>A0A397NN00_9SPHN</name>
<evidence type="ECO:0000256" key="2">
    <source>
        <dbReference type="ARBA" id="ARBA00023002"/>
    </source>
</evidence>
<dbReference type="InterPro" id="IPR047618">
    <property type="entry name" value="QOR-like"/>
</dbReference>
<dbReference type="InterPro" id="IPR036291">
    <property type="entry name" value="NAD(P)-bd_dom_sf"/>
</dbReference>
<dbReference type="InterPro" id="IPR013154">
    <property type="entry name" value="ADH-like_N"/>
</dbReference>